<evidence type="ECO:0000256" key="7">
    <source>
        <dbReference type="RuleBase" id="RU003540"/>
    </source>
</evidence>
<dbReference type="OMA" id="LFIGHSW"/>
<dbReference type="PRINTS" id="PR01814">
    <property type="entry name" value="ANNEXINPLANT"/>
</dbReference>
<evidence type="ECO:0000256" key="3">
    <source>
        <dbReference type="ARBA" id="ARBA00022837"/>
    </source>
</evidence>
<dbReference type="SMART" id="SM00335">
    <property type="entry name" value="ANX"/>
    <property type="match status" value="4"/>
</dbReference>
<dbReference type="PROSITE" id="PS00223">
    <property type="entry name" value="ANNEXIN_1"/>
    <property type="match status" value="1"/>
</dbReference>
<feature type="binding site" evidence="6">
    <location>
        <position position="27"/>
    </location>
    <ligand>
        <name>Ca(2+)</name>
        <dbReference type="ChEBI" id="CHEBI:29108"/>
        <label>1</label>
    </ligand>
</feature>
<keyword evidence="4 7" id="KW-0041">Annexin</keyword>
<evidence type="ECO:0000313" key="9">
    <source>
        <dbReference type="Proteomes" id="UP000004994"/>
    </source>
</evidence>
<comment type="similarity">
    <text evidence="7">Belongs to the annexin family.</text>
</comment>
<dbReference type="AlphaFoldDB" id="A0A3Q7JAC5"/>
<gene>
    <name evidence="8" type="primary">LOC101244912</name>
</gene>
<dbReference type="GO" id="GO:0009408">
    <property type="term" value="P:response to heat"/>
    <property type="evidence" value="ECO:0000318"/>
    <property type="project" value="GO_Central"/>
</dbReference>
<feature type="binding site" evidence="6">
    <location>
        <position position="67"/>
    </location>
    <ligand>
        <name>Ca(2+)</name>
        <dbReference type="ChEBI" id="CHEBI:29108"/>
        <label>1</label>
    </ligand>
</feature>
<dbReference type="GO" id="GO:0005544">
    <property type="term" value="F:calcium-dependent phospholipid binding"/>
    <property type="evidence" value="ECO:0000318"/>
    <property type="project" value="GO_Central"/>
</dbReference>
<keyword evidence="2 7" id="KW-0677">Repeat</keyword>
<dbReference type="FunCoup" id="A0A3Q7JAC5">
    <property type="interactions" value="67"/>
</dbReference>
<dbReference type="FunFam" id="1.10.220.10:FF:000008">
    <property type="entry name" value="Annexin"/>
    <property type="match status" value="1"/>
</dbReference>
<sequence>MATLICPEEYSPVTDAEAIRKACKGWGTDEKALISILGHRNASQRKIIRKTYEEMYNEDLMKRLESELSGHFEKAVYRWMLDPQERDAVILHVAIKEKPILDYTSIIELSCIYSPHDFLSVKCTYQARYKRSLEEDLAQHCTGELRKLLLSVVGTYRYAGDEIDVKLAKSEADVIYNAIKSKEFNHEEIVRIITTRSKTQLRATLNRYKDDYASSLTKYLRDDGEKTANAFLGALRTIIRCITYDPQAYYEKVIRRALMKSGTDEASVTRVIVSRAENDLGVIKELYYKRNSVSLDHAISKHTSGDYMNFLLTLLGNKK</sequence>
<dbReference type="PaxDb" id="4081-Solyc10g047240.1.1"/>
<dbReference type="FunFam" id="1.10.220.10:FF:000009">
    <property type="entry name" value="Annexin"/>
    <property type="match status" value="1"/>
</dbReference>
<dbReference type="STRING" id="4081.A0A3Q7JAC5"/>
<dbReference type="Pfam" id="PF00191">
    <property type="entry name" value="Annexin"/>
    <property type="match status" value="4"/>
</dbReference>
<evidence type="ECO:0000256" key="6">
    <source>
        <dbReference type="PIRSR" id="PIRSR609118-1"/>
    </source>
</evidence>
<dbReference type="PRINTS" id="PR00196">
    <property type="entry name" value="ANNEXIN"/>
</dbReference>
<dbReference type="OrthoDB" id="37886at2759"/>
<proteinExistence type="inferred from homology"/>
<accession>A0A3Q7JAC5</accession>
<dbReference type="GO" id="GO:0005509">
    <property type="term" value="F:calcium ion binding"/>
    <property type="evidence" value="ECO:0007669"/>
    <property type="project" value="InterPro"/>
</dbReference>
<dbReference type="PANTHER" id="PTHR10502:SF205">
    <property type="entry name" value="ANNEXIN"/>
    <property type="match status" value="1"/>
</dbReference>
<dbReference type="Proteomes" id="UP000004994">
    <property type="component" value="Chromosome 10"/>
</dbReference>
<keyword evidence="1 6" id="KW-0479">Metal-binding</keyword>
<name>A0A3Q7JAC5_SOLLC</name>
<dbReference type="GO" id="GO:0009414">
    <property type="term" value="P:response to water deprivation"/>
    <property type="evidence" value="ECO:0000318"/>
    <property type="project" value="GO_Central"/>
</dbReference>
<dbReference type="Gramene" id="Solyc10g047240.2.1">
    <property type="protein sequence ID" value="Solyc10g047240.2.1"/>
    <property type="gene ID" value="Solyc10g047240.2"/>
</dbReference>
<dbReference type="GO" id="GO:0005886">
    <property type="term" value="C:plasma membrane"/>
    <property type="evidence" value="ECO:0000318"/>
    <property type="project" value="GO_Central"/>
</dbReference>
<reference evidence="8" key="2">
    <citation type="submission" date="2019-01" db="UniProtKB">
        <authorList>
            <consortium name="EnsemblPlants"/>
        </authorList>
    </citation>
    <scope>IDENTIFICATION</scope>
    <source>
        <strain evidence="8">cv. Heinz 1706</strain>
    </source>
</reference>
<dbReference type="Gene3D" id="1.10.220.10">
    <property type="entry name" value="Annexin"/>
    <property type="match status" value="4"/>
</dbReference>
<keyword evidence="3 6" id="KW-0106">Calcium</keyword>
<comment type="domain">
    <text evidence="7">A pair of annexin repeats may form one binding site for calcium and phospholipid.</text>
</comment>
<evidence type="ECO:0000256" key="4">
    <source>
        <dbReference type="ARBA" id="ARBA00023216"/>
    </source>
</evidence>
<dbReference type="InterPro" id="IPR018252">
    <property type="entry name" value="Annexin_repeat_CS"/>
</dbReference>
<evidence type="ECO:0000256" key="1">
    <source>
        <dbReference type="ARBA" id="ARBA00022723"/>
    </source>
</evidence>
<dbReference type="InterPro" id="IPR018502">
    <property type="entry name" value="Annexin_repeat"/>
</dbReference>
<protein>
    <recommendedName>
        <fullName evidence="7">Annexin</fullName>
    </recommendedName>
</protein>
<dbReference type="SUPFAM" id="SSF47874">
    <property type="entry name" value="Annexin"/>
    <property type="match status" value="1"/>
</dbReference>
<dbReference type="GO" id="GO:0005737">
    <property type="term" value="C:cytoplasm"/>
    <property type="evidence" value="ECO:0000318"/>
    <property type="project" value="GO_Central"/>
</dbReference>
<dbReference type="PROSITE" id="PS51897">
    <property type="entry name" value="ANNEXIN_2"/>
    <property type="match status" value="4"/>
</dbReference>
<dbReference type="PANTHER" id="PTHR10502">
    <property type="entry name" value="ANNEXIN"/>
    <property type="match status" value="1"/>
</dbReference>
<dbReference type="GeneID" id="101244912"/>
<organism evidence="8">
    <name type="scientific">Solanum lycopersicum</name>
    <name type="common">Tomato</name>
    <name type="synonym">Lycopersicon esculentum</name>
    <dbReference type="NCBI Taxonomy" id="4081"/>
    <lineage>
        <taxon>Eukaryota</taxon>
        <taxon>Viridiplantae</taxon>
        <taxon>Streptophyta</taxon>
        <taxon>Embryophyta</taxon>
        <taxon>Tracheophyta</taxon>
        <taxon>Spermatophyta</taxon>
        <taxon>Magnoliopsida</taxon>
        <taxon>eudicotyledons</taxon>
        <taxon>Gunneridae</taxon>
        <taxon>Pentapetalae</taxon>
        <taxon>asterids</taxon>
        <taxon>lamiids</taxon>
        <taxon>Solanales</taxon>
        <taxon>Solanaceae</taxon>
        <taxon>Solanoideae</taxon>
        <taxon>Solaneae</taxon>
        <taxon>Solanum</taxon>
        <taxon>Solanum subgen. Lycopersicon</taxon>
    </lineage>
</organism>
<feature type="binding site" evidence="6">
    <location>
        <position position="303"/>
    </location>
    <ligand>
        <name>Ca(2+)</name>
        <dbReference type="ChEBI" id="CHEBI:29108"/>
        <label>3</label>
    </ligand>
</feature>
<keyword evidence="5 7" id="KW-0111">Calcium/phospholipid-binding</keyword>
<dbReference type="InParanoid" id="A0A3Q7JAC5"/>
<reference evidence="8" key="1">
    <citation type="journal article" date="2012" name="Nature">
        <title>The tomato genome sequence provides insights into fleshy fruit evolution.</title>
        <authorList>
            <consortium name="Tomato Genome Consortium"/>
        </authorList>
    </citation>
    <scope>NUCLEOTIDE SEQUENCE [LARGE SCALE GENOMIC DNA]</scope>
    <source>
        <strain evidence="8">cv. Heinz 1706</strain>
    </source>
</reference>
<dbReference type="FunFam" id="1.10.220.10:FF:000001">
    <property type="entry name" value="Annexin"/>
    <property type="match status" value="1"/>
</dbReference>
<dbReference type="GO" id="GO:0009409">
    <property type="term" value="P:response to cold"/>
    <property type="evidence" value="ECO:0000318"/>
    <property type="project" value="GO_Central"/>
</dbReference>
<dbReference type="GO" id="GO:0001786">
    <property type="term" value="F:phosphatidylserine binding"/>
    <property type="evidence" value="ECO:0000318"/>
    <property type="project" value="GO_Central"/>
</dbReference>
<evidence type="ECO:0000313" key="8">
    <source>
        <dbReference type="EnsemblPlants" id="Solyc10g047240.2.1"/>
    </source>
</evidence>
<evidence type="ECO:0000256" key="2">
    <source>
        <dbReference type="ARBA" id="ARBA00022737"/>
    </source>
</evidence>
<dbReference type="RefSeq" id="XP_004248802.1">
    <property type="nucleotide sequence ID" value="XM_004248754.5"/>
</dbReference>
<dbReference type="GO" id="GO:0009651">
    <property type="term" value="P:response to salt stress"/>
    <property type="evidence" value="ECO:0000318"/>
    <property type="project" value="GO_Central"/>
</dbReference>
<feature type="binding site" evidence="6">
    <location>
        <position position="25"/>
    </location>
    <ligand>
        <name>Ca(2+)</name>
        <dbReference type="ChEBI" id="CHEBI:29108"/>
        <label>1</label>
    </ligand>
</feature>
<feature type="binding site" evidence="6">
    <location>
        <position position="262"/>
    </location>
    <ligand>
        <name>Ca(2+)</name>
        <dbReference type="ChEBI" id="CHEBI:29108"/>
        <label>1</label>
    </ligand>
</feature>
<keyword evidence="9" id="KW-1185">Reference proteome</keyword>
<dbReference type="KEGG" id="sly:101244912"/>
<evidence type="ECO:0000256" key="5">
    <source>
        <dbReference type="ARBA" id="ARBA00023302"/>
    </source>
</evidence>
<dbReference type="InterPro" id="IPR037104">
    <property type="entry name" value="Annexin_sf"/>
</dbReference>
<feature type="binding site" evidence="6">
    <location>
        <position position="260"/>
    </location>
    <ligand>
        <name>Ca(2+)</name>
        <dbReference type="ChEBI" id="CHEBI:29108"/>
        <label>1</label>
    </ligand>
</feature>
<dbReference type="SMR" id="A0A3Q7JAC5"/>
<dbReference type="InterPro" id="IPR001464">
    <property type="entry name" value="Annexin"/>
</dbReference>
<dbReference type="InterPro" id="IPR009118">
    <property type="entry name" value="AnnexinD_plant"/>
</dbReference>
<dbReference type="EnsemblPlants" id="Solyc10g047240.2.1">
    <property type="protein sequence ID" value="Solyc10g047240.2.1"/>
    <property type="gene ID" value="Solyc10g047240.2"/>
</dbReference>